<evidence type="ECO:0000256" key="2">
    <source>
        <dbReference type="SAM" id="MobiDB-lite"/>
    </source>
</evidence>
<protein>
    <recommendedName>
        <fullName evidence="3">Flagellar basal body rod protein N-terminal domain-containing protein</fullName>
    </recommendedName>
</protein>
<dbReference type="AlphaFoldDB" id="A0A2M7G7W0"/>
<dbReference type="PANTHER" id="PTHR30435:SF12">
    <property type="entry name" value="FLAGELLAR BASAL BODY ROD PROTEIN FLGB"/>
    <property type="match status" value="1"/>
</dbReference>
<dbReference type="GO" id="GO:0071978">
    <property type="term" value="P:bacterial-type flagellum-dependent swarming motility"/>
    <property type="evidence" value="ECO:0007669"/>
    <property type="project" value="TreeGrafter"/>
</dbReference>
<evidence type="ECO:0000313" key="4">
    <source>
        <dbReference type="EMBL" id="PIW18139.1"/>
    </source>
</evidence>
<dbReference type="PANTHER" id="PTHR30435">
    <property type="entry name" value="FLAGELLAR PROTEIN"/>
    <property type="match status" value="1"/>
</dbReference>
<name>A0A2M7G7W0_9BACT</name>
<organism evidence="4 5">
    <name type="scientific">bacterium (Candidatus Blackallbacteria) CG17_big_fil_post_rev_8_21_14_2_50_48_46</name>
    <dbReference type="NCBI Taxonomy" id="2014261"/>
    <lineage>
        <taxon>Bacteria</taxon>
        <taxon>Candidatus Blackallbacteria</taxon>
    </lineage>
</organism>
<dbReference type="Pfam" id="PF00460">
    <property type="entry name" value="Flg_bb_rod"/>
    <property type="match status" value="1"/>
</dbReference>
<evidence type="ECO:0000313" key="5">
    <source>
        <dbReference type="Proteomes" id="UP000231019"/>
    </source>
</evidence>
<dbReference type="Proteomes" id="UP000231019">
    <property type="component" value="Unassembled WGS sequence"/>
</dbReference>
<dbReference type="InterPro" id="IPR001444">
    <property type="entry name" value="Flag_bb_rod_N"/>
</dbReference>
<evidence type="ECO:0000259" key="3">
    <source>
        <dbReference type="Pfam" id="PF00460"/>
    </source>
</evidence>
<gene>
    <name evidence="4" type="ORF">COW36_06315</name>
</gene>
<dbReference type="GO" id="GO:0009288">
    <property type="term" value="C:bacterial-type flagellum"/>
    <property type="evidence" value="ECO:0007669"/>
    <property type="project" value="TreeGrafter"/>
</dbReference>
<dbReference type="EMBL" id="PFFQ01000014">
    <property type="protein sequence ID" value="PIW18139.1"/>
    <property type="molecule type" value="Genomic_DNA"/>
</dbReference>
<feature type="domain" description="Flagellar basal body rod protein N-terminal" evidence="3">
    <location>
        <begin position="21"/>
        <end position="38"/>
    </location>
</feature>
<feature type="region of interest" description="Disordered" evidence="2">
    <location>
        <begin position="114"/>
        <end position="134"/>
    </location>
</feature>
<comment type="similarity">
    <text evidence="1">Belongs to the flagella basal body rod proteins family.</text>
</comment>
<reference evidence="4 5" key="1">
    <citation type="submission" date="2017-09" db="EMBL/GenBank/DDBJ databases">
        <title>Depth-based differentiation of microbial function through sediment-hosted aquifers and enrichment of novel symbionts in the deep terrestrial subsurface.</title>
        <authorList>
            <person name="Probst A.J."/>
            <person name="Ladd B."/>
            <person name="Jarett J.K."/>
            <person name="Geller-Mcgrath D.E."/>
            <person name="Sieber C.M."/>
            <person name="Emerson J.B."/>
            <person name="Anantharaman K."/>
            <person name="Thomas B.C."/>
            <person name="Malmstrom R."/>
            <person name="Stieglmeier M."/>
            <person name="Klingl A."/>
            <person name="Woyke T."/>
            <person name="Ryan C.M."/>
            <person name="Banfield J.F."/>
        </authorList>
    </citation>
    <scope>NUCLEOTIDE SEQUENCE [LARGE SCALE GENOMIC DNA]</scope>
    <source>
        <strain evidence="4">CG17_big_fil_post_rev_8_21_14_2_50_48_46</strain>
    </source>
</reference>
<accession>A0A2M7G7W0</accession>
<sequence>MVLFSPLMAFTEKMLDVTTTRHKVIADNISNINTPGFKGAEVSFADALDRIKQSAKDEGPDLTEEMKTSSINEQLLQNLSLDELFLEGQRYETDLGVGFSLGSTKFSKMFEGSEAGGVPLDPRAQAEKSLSRADQISAVQPKIEEIKGTPRQDGNNVSPEIEMGKMIKNTSFYNVLVSSISGEFRTLKTIISNR</sequence>
<comment type="caution">
    <text evidence="4">The sequence shown here is derived from an EMBL/GenBank/DDBJ whole genome shotgun (WGS) entry which is preliminary data.</text>
</comment>
<proteinExistence type="inferred from homology"/>
<evidence type="ECO:0000256" key="1">
    <source>
        <dbReference type="ARBA" id="ARBA00009677"/>
    </source>
</evidence>